<dbReference type="GO" id="GO:0006357">
    <property type="term" value="P:regulation of transcription by RNA polymerase II"/>
    <property type="evidence" value="ECO:0007669"/>
    <property type="project" value="TreeGrafter"/>
</dbReference>
<gene>
    <name evidence="4" type="ORF">B9G98_04216</name>
</gene>
<protein>
    <submittedName>
        <fullName evidence="4">Uncharacterized protein</fullName>
    </submittedName>
</protein>
<evidence type="ECO:0000313" key="5">
    <source>
        <dbReference type="Proteomes" id="UP000238350"/>
    </source>
</evidence>
<evidence type="ECO:0000313" key="4">
    <source>
        <dbReference type="EMBL" id="PRT56596.1"/>
    </source>
</evidence>
<dbReference type="EMBL" id="NDIQ01000022">
    <property type="protein sequence ID" value="PRT56596.1"/>
    <property type="molecule type" value="Genomic_DNA"/>
</dbReference>
<feature type="compositionally biased region" description="Polar residues" evidence="1">
    <location>
        <begin position="63"/>
        <end position="77"/>
    </location>
</feature>
<feature type="region of interest" description="Disordered" evidence="1">
    <location>
        <begin position="260"/>
        <end position="561"/>
    </location>
</feature>
<dbReference type="GO" id="GO:0034967">
    <property type="term" value="C:Set3 complex"/>
    <property type="evidence" value="ECO:0007669"/>
    <property type="project" value="TreeGrafter"/>
</dbReference>
<proteinExistence type="predicted"/>
<dbReference type="SUPFAM" id="SSF46689">
    <property type="entry name" value="Homeodomain-like"/>
    <property type="match status" value="2"/>
</dbReference>
<dbReference type="Pfam" id="PF00249">
    <property type="entry name" value="Myb_DNA-binding"/>
    <property type="match status" value="2"/>
</dbReference>
<feature type="region of interest" description="Disordered" evidence="1">
    <location>
        <begin position="1"/>
        <end position="242"/>
    </location>
</feature>
<feature type="compositionally biased region" description="Basic and acidic residues" evidence="1">
    <location>
        <begin position="420"/>
        <end position="444"/>
    </location>
</feature>
<feature type="compositionally biased region" description="Basic residues" evidence="1">
    <location>
        <begin position="920"/>
        <end position="930"/>
    </location>
</feature>
<feature type="region of interest" description="Disordered" evidence="1">
    <location>
        <begin position="863"/>
        <end position="936"/>
    </location>
</feature>
<dbReference type="STRING" id="45607.A0A2T0FNM9"/>
<dbReference type="AlphaFoldDB" id="A0A2T0FNM9"/>
<dbReference type="PANTHER" id="PTHR13992">
    <property type="entry name" value="NUCLEAR RECEPTOR CO-REPRESSOR RELATED NCOR"/>
    <property type="match status" value="1"/>
</dbReference>
<keyword evidence="5" id="KW-1185">Reference proteome</keyword>
<reference evidence="4 5" key="1">
    <citation type="submission" date="2017-04" db="EMBL/GenBank/DDBJ databases">
        <title>Genome sequencing of [Candida] sorbophila.</title>
        <authorList>
            <person name="Ahn J.O."/>
        </authorList>
    </citation>
    <scope>NUCLEOTIDE SEQUENCE [LARGE SCALE GENOMIC DNA]</scope>
    <source>
        <strain evidence="4 5">DS02</strain>
    </source>
</reference>
<feature type="domain" description="SANT" evidence="3">
    <location>
        <begin position="788"/>
        <end position="832"/>
    </location>
</feature>
<dbReference type="InterPro" id="IPR051571">
    <property type="entry name" value="N-CoR_corepressor"/>
</dbReference>
<feature type="compositionally biased region" description="Basic and acidic residues" evidence="1">
    <location>
        <begin position="891"/>
        <end position="909"/>
    </location>
</feature>
<accession>A0A2T0FNM9</accession>
<dbReference type="GeneID" id="36517964"/>
<feature type="domain" description="Myb-like" evidence="2">
    <location>
        <begin position="980"/>
        <end position="1029"/>
    </location>
</feature>
<dbReference type="OrthoDB" id="10258692at2759"/>
<organism evidence="4 5">
    <name type="scientific">Wickerhamiella sorbophila</name>
    <dbReference type="NCBI Taxonomy" id="45607"/>
    <lineage>
        <taxon>Eukaryota</taxon>
        <taxon>Fungi</taxon>
        <taxon>Dikarya</taxon>
        <taxon>Ascomycota</taxon>
        <taxon>Saccharomycotina</taxon>
        <taxon>Dipodascomycetes</taxon>
        <taxon>Dipodascales</taxon>
        <taxon>Trichomonascaceae</taxon>
        <taxon>Wickerhamiella</taxon>
    </lineage>
</organism>
<dbReference type="InterPro" id="IPR001005">
    <property type="entry name" value="SANT/Myb"/>
</dbReference>
<dbReference type="RefSeq" id="XP_024666541.1">
    <property type="nucleotide sequence ID" value="XM_024810773.1"/>
</dbReference>
<comment type="caution">
    <text evidence="4">The sequence shown here is derived from an EMBL/GenBank/DDBJ whole genome shotgun (WGS) entry which is preliminary data.</text>
</comment>
<sequence length="1237" mass="137881">MSAKPSTLKSEPPPSLGPAQGSDATHERHVPPNHNGTPDNGPAAAVTVRPGTSIDYGRPRQFSHGSSFPPRQNSSGGSRYEYTVRPGGGGPSSSVPRSYDRTGPPRRAPDERDSRPRNGSYDDSMDRRGSYGDPWRRPSTGYRRRGDRWMGRRGGSSSGPRWNEYRDRDMDRDRDRYRDGPPDRRPRDYNEIYSDRRRDYRDRDRHRGSHRDYDRDYDRDRDRDRERDRDRDRDYDRDRDHDRYWDRDRRSRDWDRRRDWRRDYRTRSPSPIGRDAGHRIPSSRSPHSATPERPVHSLDNSPESASKRVKVEPAPESVPDAKSSANIPGDIESITKLDSHTPKPATDIAQVEAPLSASPSGDAPEVGLLNTPQGSSADVGGSKQVLKPNLPNDLTRPETPVVKEPEAQKLAPMANPPESKNNETKESKDLKELVESNKPTESKEPTAPTAPMESKEPMEPTIPTVPTAPMALTEPTESKEPKEPEGPKVKEFTEGNNVKEFKEPKVAREAKGSETPKELKETKAKGLKEPKESAKGLRELKPLKVKEAKEPQQPKESRQKDTELIDVLPKVKITKPIKIDQDTMKLDTEPPKGVFTAKDTEFIGPMTRMETALALLDTIPKKLPFLEPKSPSWTKEVSSLCSTPVYTVIAKHYGDLDSKYCKYRKQREQLSSTWSSFCTQLDNEHAERTAEATRIEENVLEEAPRRSRSYGDAARSEAEFLEILASLEMQTARDPLVRARLTSATIPPRIFDPAERDLKFQDTNEKVVDKNAMLQRLVKDKIDTFSFQEHEKFAQAYTLYPKEFGRIADFMGNGRTFHECVLHYYRTKKQADYKGLLVKPKARGKRGRKKKVDIFEDHFASSPNTVASNIDSPAGTPSVDDAEGDAMEVDDSSRDLSVDLKIEKDEEPKPAATEPLVLPKVRKPRQRKEKKPVEVDGDTVEAAQTLQTVQSADSSFDALATLAAVSAAAPVVSNVGTLSGTPVPEESWHAKDVQLFERLLDLYGTRWSEIAKHVGRSASTCTSYFEQFADQRGYRETAAKADERNAVRVLPVYVKANGAGHNGTSAIKDHQPSPSQVPVAILNGPSPGFFAPRPHLPVQAEPPVKRAAPIVVPPPVAPLKHEPESVEKPDPVPIAPTPVKHTVLHVAPAPPATGLPAIISPVVRPVSASPPADALGSAEAERPVIKVQGSVLSSLGNSDHPSLPPLVPRTSSYMGMNDFMKPYVDQTYRESNERGRP</sequence>
<feature type="compositionally biased region" description="Basic and acidic residues" evidence="1">
    <location>
        <begin position="107"/>
        <end position="116"/>
    </location>
</feature>
<dbReference type="SMART" id="SM00717">
    <property type="entry name" value="SANT"/>
    <property type="match status" value="2"/>
</dbReference>
<dbReference type="PANTHER" id="PTHR13992:SF39">
    <property type="entry name" value="SMRTER, ISOFORM G"/>
    <property type="match status" value="1"/>
</dbReference>
<dbReference type="Proteomes" id="UP000238350">
    <property type="component" value="Unassembled WGS sequence"/>
</dbReference>
<evidence type="ECO:0000256" key="1">
    <source>
        <dbReference type="SAM" id="MobiDB-lite"/>
    </source>
</evidence>
<evidence type="ECO:0000259" key="2">
    <source>
        <dbReference type="PROSITE" id="PS50090"/>
    </source>
</evidence>
<feature type="compositionally biased region" description="Acidic residues" evidence="1">
    <location>
        <begin position="880"/>
        <end position="890"/>
    </location>
</feature>
<feature type="compositionally biased region" description="Basic and acidic residues" evidence="1">
    <location>
        <begin position="476"/>
        <end position="561"/>
    </location>
</feature>
<dbReference type="PROSITE" id="PS50090">
    <property type="entry name" value="MYB_LIKE"/>
    <property type="match status" value="1"/>
</dbReference>
<dbReference type="InterPro" id="IPR017884">
    <property type="entry name" value="SANT_dom"/>
</dbReference>
<dbReference type="CDD" id="cd00167">
    <property type="entry name" value="SANT"/>
    <property type="match status" value="1"/>
</dbReference>
<feature type="compositionally biased region" description="Basic and acidic residues" evidence="1">
    <location>
        <begin position="163"/>
        <end position="242"/>
    </location>
</feature>
<dbReference type="PROSITE" id="PS51293">
    <property type="entry name" value="SANT"/>
    <property type="match status" value="1"/>
</dbReference>
<dbReference type="Gene3D" id="1.10.10.60">
    <property type="entry name" value="Homeodomain-like"/>
    <property type="match status" value="2"/>
</dbReference>
<dbReference type="InterPro" id="IPR009057">
    <property type="entry name" value="Homeodomain-like_sf"/>
</dbReference>
<evidence type="ECO:0000259" key="3">
    <source>
        <dbReference type="PROSITE" id="PS51293"/>
    </source>
</evidence>
<feature type="compositionally biased region" description="Basic and acidic residues" evidence="1">
    <location>
        <begin position="124"/>
        <end position="136"/>
    </location>
</feature>
<name>A0A2T0FNM9_9ASCO</name>